<comment type="similarity">
    <text evidence="1">Belongs to the Gfa family.</text>
</comment>
<dbReference type="GO" id="GO:0016846">
    <property type="term" value="F:carbon-sulfur lyase activity"/>
    <property type="evidence" value="ECO:0007669"/>
    <property type="project" value="InterPro"/>
</dbReference>
<dbReference type="Gene3D" id="3.90.1590.10">
    <property type="entry name" value="glutathione-dependent formaldehyde- activating enzyme (gfa)"/>
    <property type="match status" value="1"/>
</dbReference>
<dbReference type="PANTHER" id="PTHR33337">
    <property type="entry name" value="GFA DOMAIN-CONTAINING PROTEIN"/>
    <property type="match status" value="1"/>
</dbReference>
<accession>A0A2A4FHY2</accession>
<protein>
    <submittedName>
        <fullName evidence="6">Aldehyde-activating protein</fullName>
    </submittedName>
</protein>
<keyword evidence="4" id="KW-0456">Lyase</keyword>
<dbReference type="PANTHER" id="PTHR33337:SF40">
    <property type="entry name" value="CENP-V_GFA DOMAIN-CONTAINING PROTEIN-RELATED"/>
    <property type="match status" value="1"/>
</dbReference>
<sequence length="148" mass="16177">MTRERSVRCLCGAVTVTLQGEPAARANCHCRTCRDFYGTSMLSATAWGSEQLAVTGANATFAHPSKAMSRTYCASCGEIMFGTNRLGMRVVPNSLNARAHDGQLPDELQPTMHLFYRQRVIDIVDPLPKYLDGWDGPTWDGLPIAPAS</sequence>
<dbReference type="SUPFAM" id="SSF51316">
    <property type="entry name" value="Mss4-like"/>
    <property type="match status" value="1"/>
</dbReference>
<evidence type="ECO:0000313" key="7">
    <source>
        <dbReference type="Proteomes" id="UP000217994"/>
    </source>
</evidence>
<dbReference type="EMBL" id="MTZU01000029">
    <property type="protein sequence ID" value="PCE32280.1"/>
    <property type="molecule type" value="Genomic_DNA"/>
</dbReference>
<name>A0A2A4FHY2_9BURK</name>
<dbReference type="PROSITE" id="PS51891">
    <property type="entry name" value="CENP_V_GFA"/>
    <property type="match status" value="1"/>
</dbReference>
<comment type="caution">
    <text evidence="6">The sequence shown here is derived from an EMBL/GenBank/DDBJ whole genome shotgun (WGS) entry which is preliminary data.</text>
</comment>
<dbReference type="AlphaFoldDB" id="A0A2A4FHY2"/>
<proteinExistence type="inferred from homology"/>
<evidence type="ECO:0000313" key="6">
    <source>
        <dbReference type="EMBL" id="PCE32280.1"/>
    </source>
</evidence>
<evidence type="ECO:0000256" key="4">
    <source>
        <dbReference type="ARBA" id="ARBA00023239"/>
    </source>
</evidence>
<dbReference type="Pfam" id="PF04828">
    <property type="entry name" value="GFA"/>
    <property type="match status" value="1"/>
</dbReference>
<feature type="domain" description="CENP-V/GFA" evidence="5">
    <location>
        <begin position="4"/>
        <end position="140"/>
    </location>
</feature>
<reference evidence="6 7" key="1">
    <citation type="submission" date="2017-01" db="EMBL/GenBank/DDBJ databases">
        <title>Whole-Genome Shotgun Sequencing of Two beta-Proteobacterial Species in Search of the Bulgecin Biosynthetic Cluster.</title>
        <authorList>
            <person name="Horsman M.E."/>
            <person name="Marous D.R."/>
            <person name="Li R."/>
            <person name="Oliver R.A."/>
            <person name="Byun B."/>
            <person name="Emrich S.J."/>
            <person name="Boggess B."/>
            <person name="Townsend C.A."/>
            <person name="Mobashery S."/>
        </authorList>
    </citation>
    <scope>NUCLEOTIDE SEQUENCE [LARGE SCALE GENOMIC DNA]</scope>
    <source>
        <strain evidence="6 7">ATCC 31433</strain>
    </source>
</reference>
<dbReference type="GeneID" id="69006469"/>
<evidence type="ECO:0000256" key="2">
    <source>
        <dbReference type="ARBA" id="ARBA00022723"/>
    </source>
</evidence>
<keyword evidence="3" id="KW-0862">Zinc</keyword>
<keyword evidence="2" id="KW-0479">Metal-binding</keyword>
<dbReference type="RefSeq" id="WP_084909577.1">
    <property type="nucleotide sequence ID" value="NZ_CP020738.1"/>
</dbReference>
<evidence type="ECO:0000256" key="1">
    <source>
        <dbReference type="ARBA" id="ARBA00005495"/>
    </source>
</evidence>
<evidence type="ECO:0000259" key="5">
    <source>
        <dbReference type="PROSITE" id="PS51891"/>
    </source>
</evidence>
<organism evidence="6 7">
    <name type="scientific">Burkholderia ubonensis subsp. mesacidophila</name>
    <dbReference type="NCBI Taxonomy" id="265293"/>
    <lineage>
        <taxon>Bacteria</taxon>
        <taxon>Pseudomonadati</taxon>
        <taxon>Pseudomonadota</taxon>
        <taxon>Betaproteobacteria</taxon>
        <taxon>Burkholderiales</taxon>
        <taxon>Burkholderiaceae</taxon>
        <taxon>Burkholderia</taxon>
        <taxon>Burkholderia cepacia complex</taxon>
    </lineage>
</organism>
<dbReference type="InterPro" id="IPR011057">
    <property type="entry name" value="Mss4-like_sf"/>
</dbReference>
<dbReference type="GO" id="GO:0046872">
    <property type="term" value="F:metal ion binding"/>
    <property type="evidence" value="ECO:0007669"/>
    <property type="project" value="UniProtKB-KW"/>
</dbReference>
<evidence type="ECO:0000256" key="3">
    <source>
        <dbReference type="ARBA" id="ARBA00022833"/>
    </source>
</evidence>
<dbReference type="InterPro" id="IPR006913">
    <property type="entry name" value="CENP-V/GFA"/>
</dbReference>
<gene>
    <name evidence="6" type="ORF">BZL54_11765</name>
</gene>
<dbReference type="Proteomes" id="UP000217994">
    <property type="component" value="Unassembled WGS sequence"/>
</dbReference>